<proteinExistence type="predicted"/>
<dbReference type="InterPro" id="IPR000742">
    <property type="entry name" value="EGF"/>
</dbReference>
<evidence type="ECO:0000256" key="7">
    <source>
        <dbReference type="ARBA" id="ARBA00022692"/>
    </source>
</evidence>
<evidence type="ECO:0000256" key="3">
    <source>
        <dbReference type="ARBA" id="ARBA00022525"/>
    </source>
</evidence>
<evidence type="ECO:0000259" key="23">
    <source>
        <dbReference type="PROSITE" id="PS50026"/>
    </source>
</evidence>
<dbReference type="Pfam" id="PF01390">
    <property type="entry name" value="SEA"/>
    <property type="match status" value="2"/>
</dbReference>
<dbReference type="EMBL" id="VXAM01000224">
    <property type="protein sequence ID" value="NXJ92429.1"/>
    <property type="molecule type" value="Genomic_DNA"/>
</dbReference>
<evidence type="ECO:0000256" key="6">
    <source>
        <dbReference type="ARBA" id="ARBA00022674"/>
    </source>
</evidence>
<evidence type="ECO:0000256" key="21">
    <source>
        <dbReference type="SAM" id="SignalP"/>
    </source>
</evidence>
<dbReference type="InterPro" id="IPR039861">
    <property type="entry name" value="IMPG"/>
</dbReference>
<protein>
    <recommendedName>
        <fullName evidence="16">Interphotoreceptor matrix proteoglycan 2</fullName>
    </recommendedName>
    <alternativeName>
        <fullName evidence="17">Sialoprotein associated with cones and rods proteoglycan</fullName>
    </alternativeName>
</protein>
<feature type="non-terminal residue" evidence="24">
    <location>
        <position position="1412"/>
    </location>
</feature>
<keyword evidence="10 20" id="KW-1133">Transmembrane helix</keyword>
<dbReference type="SUPFAM" id="SSF82671">
    <property type="entry name" value="SEA domain"/>
    <property type="match status" value="2"/>
</dbReference>
<evidence type="ECO:0000256" key="13">
    <source>
        <dbReference type="ARBA" id="ARBA00023180"/>
    </source>
</evidence>
<dbReference type="GO" id="GO:0033165">
    <property type="term" value="C:interphotoreceptor matrix"/>
    <property type="evidence" value="ECO:0007669"/>
    <property type="project" value="UniProtKB-SubCell"/>
</dbReference>
<keyword evidence="8 21" id="KW-0732">Signal</keyword>
<dbReference type="PANTHER" id="PTHR12199">
    <property type="entry name" value="INTERPHOTORECEPTOR MATRIX PROTEOGLYCAN"/>
    <property type="match status" value="1"/>
</dbReference>
<feature type="non-terminal residue" evidence="24">
    <location>
        <position position="1"/>
    </location>
</feature>
<feature type="domain" description="SEA" evidence="22">
    <location>
        <begin position="250"/>
        <end position="357"/>
    </location>
</feature>
<evidence type="ECO:0000256" key="1">
    <source>
        <dbReference type="ARBA" id="ARBA00004451"/>
    </source>
</evidence>
<keyword evidence="11 20" id="KW-0472">Membrane</keyword>
<evidence type="ECO:0000256" key="19">
    <source>
        <dbReference type="SAM" id="MobiDB-lite"/>
    </source>
</evidence>
<evidence type="ECO:0000256" key="11">
    <source>
        <dbReference type="ARBA" id="ARBA00023136"/>
    </source>
</evidence>
<keyword evidence="13" id="KW-0325">Glycoprotein</keyword>
<dbReference type="GO" id="GO:0008201">
    <property type="term" value="F:heparin binding"/>
    <property type="evidence" value="ECO:0007669"/>
    <property type="project" value="UniProtKB-KW"/>
</dbReference>
<feature type="domain" description="SEA" evidence="22">
    <location>
        <begin position="1075"/>
        <end position="1188"/>
    </location>
</feature>
<keyword evidence="6" id="KW-0358">Heparin-binding</keyword>
<comment type="subcellular location">
    <subcellularLocation>
        <location evidence="15">Photoreceptor inner segment membrane</location>
        <topology evidence="15">Single-pass type I membrane protein</topology>
    </subcellularLocation>
    <subcellularLocation>
        <location evidence="1">Photoreceptor outer segment membrane</location>
        <topology evidence="1">Single-pass type I membrane protein</topology>
    </subcellularLocation>
    <subcellularLocation>
        <location evidence="2">Secreted</location>
        <location evidence="2">Extracellular space</location>
        <location evidence="2">Extracellular matrix</location>
        <location evidence="2">Interphotoreceptor matrix</location>
    </subcellularLocation>
</comment>
<keyword evidence="7 20" id="KW-0812">Transmembrane</keyword>
<keyword evidence="5 18" id="KW-0245">EGF-like domain</keyword>
<dbReference type="GO" id="GO:0007601">
    <property type="term" value="P:visual perception"/>
    <property type="evidence" value="ECO:0007669"/>
    <property type="project" value="InterPro"/>
</dbReference>
<evidence type="ECO:0000256" key="8">
    <source>
        <dbReference type="ARBA" id="ARBA00022729"/>
    </source>
</evidence>
<evidence type="ECO:0000256" key="12">
    <source>
        <dbReference type="ARBA" id="ARBA00023157"/>
    </source>
</evidence>
<dbReference type="CDD" id="cd00053">
    <property type="entry name" value="EGF"/>
    <property type="match status" value="1"/>
</dbReference>
<evidence type="ECO:0000313" key="25">
    <source>
        <dbReference type="Proteomes" id="UP000526942"/>
    </source>
</evidence>
<evidence type="ECO:0000259" key="22">
    <source>
        <dbReference type="PROSITE" id="PS50024"/>
    </source>
</evidence>
<dbReference type="PROSITE" id="PS50024">
    <property type="entry name" value="SEA"/>
    <property type="match status" value="2"/>
</dbReference>
<comment type="caution">
    <text evidence="24">The sequence shown here is derived from an EMBL/GenBank/DDBJ whole genome shotgun (WGS) entry which is preliminary data.</text>
</comment>
<name>A0A7L0FBP9_CORCN</name>
<evidence type="ECO:0000256" key="10">
    <source>
        <dbReference type="ARBA" id="ARBA00022989"/>
    </source>
</evidence>
<keyword evidence="12" id="KW-1015">Disulfide bond</keyword>
<evidence type="ECO:0000256" key="17">
    <source>
        <dbReference type="ARBA" id="ARBA00080162"/>
    </source>
</evidence>
<feature type="domain" description="EGF-like" evidence="23">
    <location>
        <begin position="1229"/>
        <end position="1271"/>
    </location>
</feature>
<dbReference type="InterPro" id="IPR036364">
    <property type="entry name" value="SEA_dom_sf"/>
</dbReference>
<keyword evidence="25" id="KW-1185">Reference proteome</keyword>
<dbReference type="PANTHER" id="PTHR12199:SF4">
    <property type="entry name" value="INTERPHOTORECEPTOR MATRIX PROTEOGLYCAN 2"/>
    <property type="match status" value="1"/>
</dbReference>
<gene>
    <name evidence="24" type="primary">Impg2_0</name>
    <name evidence="24" type="ORF">CORCON_R14696</name>
</gene>
<sequence>MFGFIWKILLCLLVLGMIKGDLQIVAATEGEQAKDGSPTPQLSEWQLANPSLPPELKKFNGIVEDEQFNKHLLLRRKRSILFPSGVKICPDESIEQAIANHLKYFRLRVCQETVWEVFKTFWDRLPEREEYHTWMSLCEEGTMSIFEMGTNFSQSEEHRRLIINRKLINLSHHVELQFLILFLFSSSGTPTPASDADVTTLRDAAANVPPPHEISIESPVGGTIHEIEDADTTINNEIKKQDEKLMRPVTEQIVEFSILMAGEKYSEELSDPAAVRRQLLSERFVSQMKSVFEGLPGYKSIHVLDYSGVEVHYAVTFDGKAISNATWDLINLHSNKVEDNSFMGIEDNPTVVYTIGDFRDYIAEILQKNALLENTSLSLDPNSLQLTNVKEILHSTPEDPSWITEHPVVLERPEFDDSTFLAERPSADESTVSNALPFDFTKPDSTSDSEQSNDNEIRPRPENLDSEASLAPEAPLSSEADITSLPDGLNLEDGNWTPHLVTAPALGRDSGDSLEWLSIPNSLDVFEDTGISEDLLLPSSPPHLVPQEPPSTDDYAVPLLSAPTVASASVIETDIEETVSTEKEEVTQGSPAGSSNADDTNADSVLQKSVEENPFPLEVPTVEGETDIYLGDRVIYDDGSGSAFDGSGKEMESSIWPWEEATLEPVFYPGPDSWLEDDNESLLIRTEDIPEGMILDYILNSRNKLDDDSSKDENEGMANIKDFLDEPEVFVFPETTTQQVPLLQTEEPSSVEPSTQTETSTTYDSSFVIPSLVLEPSVDHSFVDVPTGEAPVSPRNTGLPVEDSLLTSTGTVSMEQPEESSIGQNIISEAVEHQNEDRTTVEELFTVGQADVTEAAAIGHLDTSSSETILPADPSMVNPDASTEEQQTLDSSLADQDTTGPAVKKPADVWPTDRALESSLDQTLQSATPTATQVSTAVPSEIDQTTVPEGFAVQGGTDHGTHVSTSFSPVLNSYVTVHVTTSTVELPSHLPPVGPTASSSAATSTKLGDETTRVLDVSADLDRVGTVRFSPKLTEEGRSMTESHVELTTHVQSTGMASVAWATHENRSSTPVPSRALVVFFSLRVTNMMFSEDLFNKNSPEYKALEQRFLELLVPYLQSNLTGFQNLEILNFRNGSIVVNSRMKFAKPVPRNVTNAVYMILEDFCNTAYHTMNLAIDKYSLDVESGEQADPCKFQACNEFSECLVNRWSGEAECVCNPGYLSIDGLPCNSICDLQPNFCLNDGKCDISPGQGAICRCRVGENWWYRGEHCEEYVSEPLVVGIAIASVAGFLLVASAVIFFLARTLRDQYTKSDTEDSQGQGDSLSSIENAVKYNPMYESDTTGYSHYYRRYPQLTSYSSTSAETSTDYSSEEIRHIYENSELTKEEIQDRIRIIELYAKDRQFAEFVRQHQM</sequence>
<keyword evidence="3" id="KW-0964">Secreted</keyword>
<evidence type="ECO:0000256" key="15">
    <source>
        <dbReference type="ARBA" id="ARBA00060509"/>
    </source>
</evidence>
<dbReference type="Proteomes" id="UP000526942">
    <property type="component" value="Unassembled WGS sequence"/>
</dbReference>
<dbReference type="SMART" id="SM00200">
    <property type="entry name" value="SEA"/>
    <property type="match status" value="2"/>
</dbReference>
<evidence type="ECO:0000256" key="20">
    <source>
        <dbReference type="SAM" id="Phobius"/>
    </source>
</evidence>
<feature type="region of interest" description="Disordered" evidence="19">
    <location>
        <begin position="986"/>
        <end position="1008"/>
    </location>
</feature>
<feature type="region of interest" description="Disordered" evidence="19">
    <location>
        <begin position="862"/>
        <end position="910"/>
    </location>
</feature>
<feature type="compositionally biased region" description="Polar residues" evidence="19">
    <location>
        <begin position="443"/>
        <end position="454"/>
    </location>
</feature>
<evidence type="ECO:0000256" key="16">
    <source>
        <dbReference type="ARBA" id="ARBA00074164"/>
    </source>
</evidence>
<feature type="region of interest" description="Disordered" evidence="19">
    <location>
        <begin position="740"/>
        <end position="763"/>
    </location>
</feature>
<feature type="compositionally biased region" description="Polar residues" evidence="19">
    <location>
        <begin position="588"/>
        <end position="601"/>
    </location>
</feature>
<comment type="caution">
    <text evidence="18">Lacks conserved residue(s) required for the propagation of feature annotation.</text>
</comment>
<dbReference type="OrthoDB" id="8960773at2759"/>
<dbReference type="Gene3D" id="3.30.70.960">
    <property type="entry name" value="SEA domain"/>
    <property type="match status" value="1"/>
</dbReference>
<feature type="region of interest" description="Disordered" evidence="19">
    <location>
        <begin position="424"/>
        <end position="495"/>
    </location>
</feature>
<keyword evidence="4" id="KW-0272">Extracellular matrix</keyword>
<keyword evidence="9" id="KW-0677">Repeat</keyword>
<feature type="transmembrane region" description="Helical" evidence="20">
    <location>
        <begin position="1278"/>
        <end position="1302"/>
    </location>
</feature>
<evidence type="ECO:0000313" key="24">
    <source>
        <dbReference type="EMBL" id="NXJ92429.1"/>
    </source>
</evidence>
<feature type="signal peptide" evidence="21">
    <location>
        <begin position="1"/>
        <end position="20"/>
    </location>
</feature>
<feature type="compositionally biased region" description="Low complexity" evidence="19">
    <location>
        <begin position="996"/>
        <end position="1005"/>
    </location>
</feature>
<feature type="region of interest" description="Disordered" evidence="19">
    <location>
        <begin position="577"/>
        <end position="601"/>
    </location>
</feature>
<accession>A0A7L0FBP9</accession>
<feature type="chain" id="PRO_5029444476" description="Interphotoreceptor matrix proteoglycan 2" evidence="21">
    <location>
        <begin position="21"/>
        <end position="1412"/>
    </location>
</feature>
<reference evidence="24 25" key="1">
    <citation type="submission" date="2019-09" db="EMBL/GenBank/DDBJ databases">
        <title>Bird 10,000 Genomes (B10K) Project - Family phase.</title>
        <authorList>
            <person name="Zhang G."/>
        </authorList>
    </citation>
    <scope>NUCLEOTIDE SEQUENCE [LARGE SCALE GENOMIC DNA]</scope>
    <source>
        <strain evidence="24">B10K-DU-011-20</strain>
        <tissue evidence="24">Muscle</tissue>
    </source>
</reference>
<evidence type="ECO:0000256" key="14">
    <source>
        <dbReference type="ARBA" id="ARBA00023273"/>
    </source>
</evidence>
<dbReference type="InterPro" id="IPR000082">
    <property type="entry name" value="SEA_dom"/>
</dbReference>
<keyword evidence="14" id="KW-0966">Cell projection</keyword>
<evidence type="ECO:0000256" key="9">
    <source>
        <dbReference type="ARBA" id="ARBA00022737"/>
    </source>
</evidence>
<evidence type="ECO:0000256" key="4">
    <source>
        <dbReference type="ARBA" id="ARBA00022530"/>
    </source>
</evidence>
<dbReference type="FunFam" id="3.30.70.960:FF:000002">
    <property type="entry name" value="Interphotoreceptor matrix proteoglycan 2"/>
    <property type="match status" value="1"/>
</dbReference>
<feature type="compositionally biased region" description="Polar residues" evidence="19">
    <location>
        <begin position="880"/>
        <end position="899"/>
    </location>
</feature>
<evidence type="ECO:0000256" key="2">
    <source>
        <dbReference type="ARBA" id="ARBA00004593"/>
    </source>
</evidence>
<evidence type="ECO:0000256" key="5">
    <source>
        <dbReference type="ARBA" id="ARBA00022536"/>
    </source>
</evidence>
<organism evidence="24 25">
    <name type="scientific">Corythaixoides concolor</name>
    <name type="common">Grey go-away-bird</name>
    <dbReference type="NCBI Taxonomy" id="103956"/>
    <lineage>
        <taxon>Eukaryota</taxon>
        <taxon>Metazoa</taxon>
        <taxon>Chordata</taxon>
        <taxon>Craniata</taxon>
        <taxon>Vertebrata</taxon>
        <taxon>Euteleostomi</taxon>
        <taxon>Archelosauria</taxon>
        <taxon>Archosauria</taxon>
        <taxon>Dinosauria</taxon>
        <taxon>Saurischia</taxon>
        <taxon>Theropoda</taxon>
        <taxon>Coelurosauria</taxon>
        <taxon>Aves</taxon>
        <taxon>Neognathae</taxon>
        <taxon>Neoaves</taxon>
        <taxon>Otidimorphae</taxon>
        <taxon>Musophagiformes</taxon>
        <taxon>Musophagidae</taxon>
        <taxon>Corythaixoides</taxon>
    </lineage>
</organism>
<evidence type="ECO:0000256" key="18">
    <source>
        <dbReference type="PROSITE-ProRule" id="PRU00076"/>
    </source>
</evidence>
<dbReference type="GO" id="GO:0005540">
    <property type="term" value="F:hyaluronic acid binding"/>
    <property type="evidence" value="ECO:0007669"/>
    <property type="project" value="TreeGrafter"/>
</dbReference>
<dbReference type="PROSITE" id="PS50026">
    <property type="entry name" value="EGF_3"/>
    <property type="match status" value="1"/>
</dbReference>